<accession>A0A9D2JW06</accession>
<dbReference type="GO" id="GO:0006203">
    <property type="term" value="P:dGTP catabolic process"/>
    <property type="evidence" value="ECO:0007669"/>
    <property type="project" value="TreeGrafter"/>
</dbReference>
<feature type="domain" description="NTP pyrophosphohydrolase MazG-like" evidence="2">
    <location>
        <begin position="197"/>
        <end position="263"/>
    </location>
</feature>
<dbReference type="CDD" id="cd11528">
    <property type="entry name" value="NTP-PPase_MazG_Nterm"/>
    <property type="match status" value="1"/>
</dbReference>
<dbReference type="InterPro" id="IPR011551">
    <property type="entry name" value="NTP_PyrPHydrolase_MazG"/>
</dbReference>
<dbReference type="GO" id="GO:0046076">
    <property type="term" value="P:dTTP catabolic process"/>
    <property type="evidence" value="ECO:0007669"/>
    <property type="project" value="TreeGrafter"/>
</dbReference>
<dbReference type="Gene3D" id="1.10.287.1080">
    <property type="entry name" value="MazG-like"/>
    <property type="match status" value="2"/>
</dbReference>
<dbReference type="CDD" id="cd11529">
    <property type="entry name" value="NTP-PPase_MazG_Cterm"/>
    <property type="match status" value="1"/>
</dbReference>
<dbReference type="PANTHER" id="PTHR30522">
    <property type="entry name" value="NUCLEOSIDE TRIPHOSPHATE PYROPHOSPHOHYDROLASE"/>
    <property type="match status" value="1"/>
</dbReference>
<gene>
    <name evidence="3" type="primary">mazG</name>
    <name evidence="3" type="ORF">H9966_02000</name>
</gene>
<dbReference type="NCBIfam" id="NF007113">
    <property type="entry name" value="PRK09562.1"/>
    <property type="match status" value="1"/>
</dbReference>
<dbReference type="InterPro" id="IPR004518">
    <property type="entry name" value="MazG-like_dom"/>
</dbReference>
<dbReference type="Proteomes" id="UP000824055">
    <property type="component" value="Unassembled WGS sequence"/>
</dbReference>
<dbReference type="GO" id="GO:0046047">
    <property type="term" value="P:TTP catabolic process"/>
    <property type="evidence" value="ECO:0007669"/>
    <property type="project" value="TreeGrafter"/>
</dbReference>
<feature type="coiled-coil region" evidence="1">
    <location>
        <begin position="195"/>
        <end position="229"/>
    </location>
</feature>
<dbReference type="GO" id="GO:0047429">
    <property type="term" value="F:nucleoside triphosphate diphosphatase activity"/>
    <property type="evidence" value="ECO:0007669"/>
    <property type="project" value="UniProtKB-EC"/>
</dbReference>
<dbReference type="EC" id="3.6.1.9" evidence="3"/>
<dbReference type="FunFam" id="1.10.287.1080:FF:000003">
    <property type="entry name" value="Nucleoside triphosphate pyrophosphohydrolase"/>
    <property type="match status" value="1"/>
</dbReference>
<evidence type="ECO:0000259" key="2">
    <source>
        <dbReference type="Pfam" id="PF03819"/>
    </source>
</evidence>
<sequence>MHTKEEKLAAFGRLLDVQERLRKQCPWDRKQTFESLRPNTIEEAFELCDALMKNDFKNISKELGDVLEHVVFYAILGKEQEEFDIADVCNQEADKLMFRHPFINWNEEGQWSVSNPEMTINEQGQVVYRMTDTTGNDPESDKPDTASQVEKTWEQIKQQEKDGNASVLAGVPRSLPSLIKAYRIQDKARNVGFDWQKKEDVWEKVREELAELEAELRKEDKENSTKELGDFLFSVINAARLYHLNPDNALEMTNQKFTRRFNYVEEKAKEKGKSLKDMTLREMDELWNEAKKQENNLNP</sequence>
<feature type="domain" description="NTP pyrophosphohydrolase MazG-like" evidence="2">
    <location>
        <begin position="31"/>
        <end position="101"/>
    </location>
</feature>
<comment type="caution">
    <text evidence="3">The sequence shown here is derived from an EMBL/GenBank/DDBJ whole genome shotgun (WGS) entry which is preliminary data.</text>
</comment>
<dbReference type="Pfam" id="PF03819">
    <property type="entry name" value="MazG"/>
    <property type="match status" value="2"/>
</dbReference>
<proteinExistence type="predicted"/>
<dbReference type="AlphaFoldDB" id="A0A9D2JW06"/>
<keyword evidence="3" id="KW-0378">Hydrolase</keyword>
<dbReference type="InterPro" id="IPR048011">
    <property type="entry name" value="NTP-PPase_MazG-like_C"/>
</dbReference>
<dbReference type="NCBIfam" id="TIGR00444">
    <property type="entry name" value="mazG"/>
    <property type="match status" value="1"/>
</dbReference>
<name>A0A9D2JW06_9BACT</name>
<dbReference type="InterPro" id="IPR048015">
    <property type="entry name" value="NTP-PPase_MazG-like_N"/>
</dbReference>
<reference evidence="3" key="2">
    <citation type="submission" date="2021-04" db="EMBL/GenBank/DDBJ databases">
        <authorList>
            <person name="Gilroy R."/>
        </authorList>
    </citation>
    <scope>NUCLEOTIDE SEQUENCE</scope>
    <source>
        <strain evidence="3">ChiHecec3B27-8219</strain>
    </source>
</reference>
<reference evidence="3" key="1">
    <citation type="journal article" date="2021" name="PeerJ">
        <title>Extensive microbial diversity within the chicken gut microbiome revealed by metagenomics and culture.</title>
        <authorList>
            <person name="Gilroy R."/>
            <person name="Ravi A."/>
            <person name="Getino M."/>
            <person name="Pursley I."/>
            <person name="Horton D.L."/>
            <person name="Alikhan N.F."/>
            <person name="Baker D."/>
            <person name="Gharbi K."/>
            <person name="Hall N."/>
            <person name="Watson M."/>
            <person name="Adriaenssens E.M."/>
            <person name="Foster-Nyarko E."/>
            <person name="Jarju S."/>
            <person name="Secka A."/>
            <person name="Antonio M."/>
            <person name="Oren A."/>
            <person name="Chaudhuri R.R."/>
            <person name="La Ragione R."/>
            <person name="Hildebrand F."/>
            <person name="Pallen M.J."/>
        </authorList>
    </citation>
    <scope>NUCLEOTIDE SEQUENCE</scope>
    <source>
        <strain evidence="3">ChiHecec3B27-8219</strain>
    </source>
</reference>
<dbReference type="EMBL" id="DXBE01000020">
    <property type="protein sequence ID" value="HIZ68647.1"/>
    <property type="molecule type" value="Genomic_DNA"/>
</dbReference>
<evidence type="ECO:0000313" key="3">
    <source>
        <dbReference type="EMBL" id="HIZ68647.1"/>
    </source>
</evidence>
<dbReference type="SUPFAM" id="SSF101386">
    <property type="entry name" value="all-alpha NTP pyrophosphatases"/>
    <property type="match status" value="2"/>
</dbReference>
<evidence type="ECO:0000256" key="1">
    <source>
        <dbReference type="SAM" id="Coils"/>
    </source>
</evidence>
<organism evidence="3 4">
    <name type="scientific">Candidatus Prevotella avicola</name>
    <dbReference type="NCBI Taxonomy" id="2838738"/>
    <lineage>
        <taxon>Bacteria</taxon>
        <taxon>Pseudomonadati</taxon>
        <taxon>Bacteroidota</taxon>
        <taxon>Bacteroidia</taxon>
        <taxon>Bacteroidales</taxon>
        <taxon>Prevotellaceae</taxon>
        <taxon>Prevotella</taxon>
    </lineage>
</organism>
<dbReference type="GO" id="GO:0046052">
    <property type="term" value="P:UTP catabolic process"/>
    <property type="evidence" value="ECO:0007669"/>
    <property type="project" value="TreeGrafter"/>
</dbReference>
<keyword evidence="1" id="KW-0175">Coiled coil</keyword>
<dbReference type="PANTHER" id="PTHR30522:SF0">
    <property type="entry name" value="NUCLEOSIDE TRIPHOSPHATE PYROPHOSPHOHYDROLASE"/>
    <property type="match status" value="1"/>
</dbReference>
<evidence type="ECO:0000313" key="4">
    <source>
        <dbReference type="Proteomes" id="UP000824055"/>
    </source>
</evidence>
<dbReference type="GO" id="GO:0046081">
    <property type="term" value="P:dUTP catabolic process"/>
    <property type="evidence" value="ECO:0007669"/>
    <property type="project" value="TreeGrafter"/>
</dbReference>
<dbReference type="GO" id="GO:0046061">
    <property type="term" value="P:dATP catabolic process"/>
    <property type="evidence" value="ECO:0007669"/>
    <property type="project" value="TreeGrafter"/>
</dbReference>
<protein>
    <submittedName>
        <fullName evidence="3">Nucleoside triphosphate pyrophosphohydrolase</fullName>
        <ecNumber evidence="3">3.6.1.9</ecNumber>
    </submittedName>
</protein>